<comment type="caution">
    <text evidence="1">The sequence shown here is derived from an EMBL/GenBank/DDBJ whole genome shotgun (WGS) entry which is preliminary data.</text>
</comment>
<dbReference type="Proteomes" id="UP000054783">
    <property type="component" value="Unassembled WGS sequence"/>
</dbReference>
<keyword evidence="2" id="KW-1185">Reference proteome</keyword>
<evidence type="ECO:0000313" key="1">
    <source>
        <dbReference type="EMBL" id="KRX86928.1"/>
    </source>
</evidence>
<dbReference type="AlphaFoldDB" id="A0A0V0XG04"/>
<organism evidence="1 2">
    <name type="scientific">Trichinella patagoniensis</name>
    <dbReference type="NCBI Taxonomy" id="990121"/>
    <lineage>
        <taxon>Eukaryota</taxon>
        <taxon>Metazoa</taxon>
        <taxon>Ecdysozoa</taxon>
        <taxon>Nematoda</taxon>
        <taxon>Enoplea</taxon>
        <taxon>Dorylaimia</taxon>
        <taxon>Trichinellida</taxon>
        <taxon>Trichinellidae</taxon>
        <taxon>Trichinella</taxon>
    </lineage>
</organism>
<protein>
    <submittedName>
        <fullName evidence="1">Uncharacterized protein</fullName>
    </submittedName>
</protein>
<accession>A0A0V0XG04</accession>
<gene>
    <name evidence="1" type="ORF">T12_12921</name>
</gene>
<dbReference type="EMBL" id="JYDQ01004928">
    <property type="protein sequence ID" value="KRX86928.1"/>
    <property type="molecule type" value="Genomic_DNA"/>
</dbReference>
<sequence>MLSRAACTKVETERREVHTDGTKFKASINLRHVDQDGL</sequence>
<reference evidence="1 2" key="1">
    <citation type="submission" date="2015-01" db="EMBL/GenBank/DDBJ databases">
        <title>Evolution of Trichinella species and genotypes.</title>
        <authorList>
            <person name="Korhonen P.K."/>
            <person name="Edoardo P."/>
            <person name="Giuseppe L.R."/>
            <person name="Gasser R.B."/>
        </authorList>
    </citation>
    <scope>NUCLEOTIDE SEQUENCE [LARGE SCALE GENOMIC DNA]</scope>
    <source>
        <strain evidence="1">ISS2496</strain>
    </source>
</reference>
<evidence type="ECO:0000313" key="2">
    <source>
        <dbReference type="Proteomes" id="UP000054783"/>
    </source>
</evidence>
<name>A0A0V0XG04_9BILA</name>
<proteinExistence type="predicted"/>